<name>A0A4Y2NLP8_ARAVE</name>
<sequence length="101" mass="11245">MPFITFSIAKGENFGSSLFGMEIIRNRTCSASVSMLKAEFKRVSKVSIQGNKIFGTRLHSSPWNPISEGNYRIWEFPASASTLVLAGTYMLRATSRNVDHP</sequence>
<gene>
    <name evidence="1" type="ORF">AVEN_61592_1</name>
</gene>
<evidence type="ECO:0000313" key="2">
    <source>
        <dbReference type="Proteomes" id="UP000499080"/>
    </source>
</evidence>
<keyword evidence="2" id="KW-1185">Reference proteome</keyword>
<reference evidence="1 2" key="1">
    <citation type="journal article" date="2019" name="Sci. Rep.">
        <title>Orb-weaving spider Araneus ventricosus genome elucidates the spidroin gene catalogue.</title>
        <authorList>
            <person name="Kono N."/>
            <person name="Nakamura H."/>
            <person name="Ohtoshi R."/>
            <person name="Moran D.A.P."/>
            <person name="Shinohara A."/>
            <person name="Yoshida Y."/>
            <person name="Fujiwara M."/>
            <person name="Mori M."/>
            <person name="Tomita M."/>
            <person name="Arakawa K."/>
        </authorList>
    </citation>
    <scope>NUCLEOTIDE SEQUENCE [LARGE SCALE GENOMIC DNA]</scope>
</reference>
<dbReference type="Proteomes" id="UP000499080">
    <property type="component" value="Unassembled WGS sequence"/>
</dbReference>
<accession>A0A4Y2NLP8</accession>
<dbReference type="EMBL" id="BGPR01009396">
    <property type="protein sequence ID" value="GBN39743.1"/>
    <property type="molecule type" value="Genomic_DNA"/>
</dbReference>
<evidence type="ECO:0000313" key="1">
    <source>
        <dbReference type="EMBL" id="GBN39743.1"/>
    </source>
</evidence>
<protein>
    <submittedName>
        <fullName evidence="1">Uncharacterized protein</fullName>
    </submittedName>
</protein>
<dbReference type="AlphaFoldDB" id="A0A4Y2NLP8"/>
<comment type="caution">
    <text evidence="1">The sequence shown here is derived from an EMBL/GenBank/DDBJ whole genome shotgun (WGS) entry which is preliminary data.</text>
</comment>
<proteinExistence type="predicted"/>
<organism evidence="1 2">
    <name type="scientific">Araneus ventricosus</name>
    <name type="common">Orbweaver spider</name>
    <name type="synonym">Epeira ventricosa</name>
    <dbReference type="NCBI Taxonomy" id="182803"/>
    <lineage>
        <taxon>Eukaryota</taxon>
        <taxon>Metazoa</taxon>
        <taxon>Ecdysozoa</taxon>
        <taxon>Arthropoda</taxon>
        <taxon>Chelicerata</taxon>
        <taxon>Arachnida</taxon>
        <taxon>Araneae</taxon>
        <taxon>Araneomorphae</taxon>
        <taxon>Entelegynae</taxon>
        <taxon>Araneoidea</taxon>
        <taxon>Araneidae</taxon>
        <taxon>Araneus</taxon>
    </lineage>
</organism>